<accession>A0A1H4IZ22</accession>
<protein>
    <submittedName>
        <fullName evidence="1">Uncharacterized protein</fullName>
    </submittedName>
</protein>
<reference evidence="2" key="1">
    <citation type="submission" date="2016-10" db="EMBL/GenBank/DDBJ databases">
        <authorList>
            <person name="Varghese N."/>
            <person name="Submissions S."/>
        </authorList>
    </citation>
    <scope>NUCLEOTIDE SEQUENCE [LARGE SCALE GENOMIC DNA]</scope>
    <source>
        <strain evidence="2">DSM 44544</strain>
    </source>
</reference>
<name>A0A1H4IZ22_9PSEU</name>
<dbReference type="STRING" id="208445.SAMN04489727_1316"/>
<sequence length="128" mass="14220">MVAFEVEQSGMRLPFEVRDTSGELAANGGSDLGDVVVGALVQALGQPTIALARAVVLTVNRAYSEIRIEMQGARADTRIKLFTVTAQRFNQHLLQLAADPHWDPEVKQLLDQALREELRKEIAKLRRN</sequence>
<keyword evidence="2" id="KW-1185">Reference proteome</keyword>
<dbReference type="Proteomes" id="UP000199622">
    <property type="component" value="Unassembled WGS sequence"/>
</dbReference>
<dbReference type="EMBL" id="FNSO01000003">
    <property type="protein sequence ID" value="SEB39281.1"/>
    <property type="molecule type" value="Genomic_DNA"/>
</dbReference>
<dbReference type="AlphaFoldDB" id="A0A1H4IZ22"/>
<evidence type="ECO:0000313" key="2">
    <source>
        <dbReference type="Proteomes" id="UP000199622"/>
    </source>
</evidence>
<evidence type="ECO:0000313" key="1">
    <source>
        <dbReference type="EMBL" id="SEB39281.1"/>
    </source>
</evidence>
<proteinExistence type="predicted"/>
<gene>
    <name evidence="1" type="ORF">SAMN04489727_1316</name>
</gene>
<dbReference type="RefSeq" id="WP_091304937.1">
    <property type="nucleotide sequence ID" value="NZ_FNSO01000003.1"/>
</dbReference>
<organism evidence="1 2">
    <name type="scientific">Amycolatopsis tolypomycina</name>
    <dbReference type="NCBI Taxonomy" id="208445"/>
    <lineage>
        <taxon>Bacteria</taxon>
        <taxon>Bacillati</taxon>
        <taxon>Actinomycetota</taxon>
        <taxon>Actinomycetes</taxon>
        <taxon>Pseudonocardiales</taxon>
        <taxon>Pseudonocardiaceae</taxon>
        <taxon>Amycolatopsis</taxon>
    </lineage>
</organism>